<organism evidence="3 4">
    <name type="scientific">Ureaplasma miroungigenitalium</name>
    <dbReference type="NCBI Taxonomy" id="1042321"/>
    <lineage>
        <taxon>Bacteria</taxon>
        <taxon>Bacillati</taxon>
        <taxon>Mycoplasmatota</taxon>
        <taxon>Mycoplasmoidales</taxon>
        <taxon>Mycoplasmoidaceae</taxon>
        <taxon>Ureaplasma</taxon>
    </lineage>
</organism>
<dbReference type="SUPFAM" id="SSF52218">
    <property type="entry name" value="Flavoproteins"/>
    <property type="match status" value="1"/>
</dbReference>
<keyword evidence="1" id="KW-0560">Oxidoreductase</keyword>
<feature type="domain" description="Flavodoxin-like fold" evidence="2">
    <location>
        <begin position="3"/>
        <end position="157"/>
    </location>
</feature>
<sequence>MKKTIVLYARICPDESLHTKYLFEAFQKETNFDTRFLDARQPFDFEKEKDFIYQYDRIIFLFTINWFNMPWSLSRYFAEVWRTKPFDISGRDVYKIVTTGRTEAHYQREGEKASGFSVDDYLNNMNGMLKTVKTNIKETFTYHNCVEYNAEELKKFKDQVIHFFKNLD</sequence>
<name>A0ABT3BN03_9BACT</name>
<gene>
    <name evidence="3" type="ORF">OF376_02360</name>
</gene>
<dbReference type="InterPro" id="IPR003680">
    <property type="entry name" value="Flavodoxin_fold"/>
</dbReference>
<comment type="caution">
    <text evidence="3">The sequence shown here is derived from an EMBL/GenBank/DDBJ whole genome shotgun (WGS) entry which is preliminary data.</text>
</comment>
<reference evidence="3 4" key="1">
    <citation type="journal article" date="2020" name="Int. J. Syst. Evol. Microbiol.">
        <title>Ureaplasma miroungigenitalium sp. nov. isolated from northern elephant seals (Mirounga angustirostris) and Ureaplasma zalophigenitalium sp. nov. isolated from California sea lions (Zalophus californianus).</title>
        <authorList>
            <person name="Volokhov D.V."/>
            <person name="Gulland F.M."/>
            <person name="Gao Y."/>
            <person name="Chizhikov V.E."/>
        </authorList>
    </citation>
    <scope>NUCLEOTIDE SEQUENCE [LARGE SCALE GENOMIC DNA]</scope>
    <source>
        <strain evidence="3 4">ES3182-GEN</strain>
    </source>
</reference>
<dbReference type="RefSeq" id="WP_263821920.1">
    <property type="nucleotide sequence ID" value="NZ_JAOXHK010000004.1"/>
</dbReference>
<evidence type="ECO:0000313" key="4">
    <source>
        <dbReference type="Proteomes" id="UP001208245"/>
    </source>
</evidence>
<dbReference type="InterPro" id="IPR046980">
    <property type="entry name" value="KefG/KefF"/>
</dbReference>
<dbReference type="EMBL" id="JAOXHL010000002">
    <property type="protein sequence ID" value="MCV3728606.1"/>
    <property type="molecule type" value="Genomic_DNA"/>
</dbReference>
<dbReference type="InterPro" id="IPR029039">
    <property type="entry name" value="Flavoprotein-like_sf"/>
</dbReference>
<proteinExistence type="predicted"/>
<dbReference type="Pfam" id="PF02525">
    <property type="entry name" value="Flavodoxin_2"/>
    <property type="match status" value="1"/>
</dbReference>
<dbReference type="PANTHER" id="PTHR47307:SF1">
    <property type="entry name" value="GLUTATHIONE-REGULATED POTASSIUM-EFFLUX SYSTEM ANCILLARY PROTEIN KEFG"/>
    <property type="match status" value="1"/>
</dbReference>
<accession>A0ABT3BN03</accession>
<protein>
    <submittedName>
        <fullName evidence="3">NAD(P)H-dependent oxidoreductase</fullName>
    </submittedName>
</protein>
<dbReference type="Gene3D" id="3.40.50.360">
    <property type="match status" value="1"/>
</dbReference>
<keyword evidence="4" id="KW-1185">Reference proteome</keyword>
<dbReference type="PANTHER" id="PTHR47307">
    <property type="entry name" value="GLUTATHIONE-REGULATED POTASSIUM-EFFLUX SYSTEM ANCILLARY PROTEIN KEFG"/>
    <property type="match status" value="1"/>
</dbReference>
<evidence type="ECO:0000256" key="1">
    <source>
        <dbReference type="ARBA" id="ARBA00023002"/>
    </source>
</evidence>
<evidence type="ECO:0000259" key="2">
    <source>
        <dbReference type="Pfam" id="PF02525"/>
    </source>
</evidence>
<evidence type="ECO:0000313" key="3">
    <source>
        <dbReference type="EMBL" id="MCV3728606.1"/>
    </source>
</evidence>
<dbReference type="Proteomes" id="UP001208245">
    <property type="component" value="Unassembled WGS sequence"/>
</dbReference>